<feature type="domain" description="Carrier" evidence="6">
    <location>
        <begin position="1061"/>
        <end position="1136"/>
    </location>
</feature>
<dbReference type="Gene3D" id="1.10.10.1830">
    <property type="entry name" value="Non-ribosomal peptide synthase, adenylation domain"/>
    <property type="match status" value="1"/>
</dbReference>
<dbReference type="InterPro" id="IPR009081">
    <property type="entry name" value="PP-bd_ACP"/>
</dbReference>
<gene>
    <name evidence="7" type="primary">tycC1</name>
    <name evidence="7" type="ORF">PFLCHA0_c21880</name>
</gene>
<dbReference type="SUPFAM" id="SSF52777">
    <property type="entry name" value="CoA-dependent acyltransferases"/>
    <property type="match status" value="8"/>
</dbReference>
<keyword evidence="5" id="KW-0436">Ligase</keyword>
<dbReference type="Gene3D" id="3.40.50.980">
    <property type="match status" value="8"/>
</dbReference>
<dbReference type="CDD" id="cd12117">
    <property type="entry name" value="A_NRPS_Srf_like"/>
    <property type="match status" value="1"/>
</dbReference>
<evidence type="ECO:0000313" key="7">
    <source>
        <dbReference type="EMBL" id="AGL83959.1"/>
    </source>
</evidence>
<dbReference type="InterPro" id="IPR023213">
    <property type="entry name" value="CAT-like_dom_sf"/>
</dbReference>
<dbReference type="PROSITE" id="PS00455">
    <property type="entry name" value="AMP_BINDING"/>
    <property type="match status" value="4"/>
</dbReference>
<dbReference type="InterPro" id="IPR010071">
    <property type="entry name" value="AA_adenyl_dom"/>
</dbReference>
<proteinExistence type="inferred from homology"/>
<dbReference type="InterPro" id="IPR044894">
    <property type="entry name" value="TubC_N_sf"/>
</dbReference>
<accession>A0A2C9EK32</accession>
<dbReference type="GeneID" id="57475183"/>
<dbReference type="Pfam" id="PF00668">
    <property type="entry name" value="Condensation"/>
    <property type="match status" value="4"/>
</dbReference>
<dbReference type="KEGG" id="pprc:PFLCHA0_c21880"/>
<name>A0A2C9EK32_PSEPH</name>
<comment type="similarity">
    <text evidence="2">Belongs to the ATP-dependent AMP-binding enzyme family.</text>
</comment>
<reference evidence="8" key="1">
    <citation type="journal article" date="2014" name="Genome Announc.">
        <title>Full-genome sequence of the plant growth-promoting bacterium Pseudomonas protegens CHA0.</title>
        <authorList>
            <person name="Jousset A."/>
            <person name="Schuldes J."/>
            <person name="Keel C."/>
            <person name="Maurhofer M."/>
            <person name="Daniel R."/>
            <person name="Scheu S."/>
            <person name="Thuermer A."/>
        </authorList>
    </citation>
    <scope>NUCLEOTIDE SEQUENCE [LARGE SCALE GENOMIC DNA]</scope>
    <source>
        <strain evidence="8">DSM 19095 / LMG 27888 / CFBP 6595 / CHA0</strain>
    </source>
</reference>
<evidence type="ECO:0000256" key="5">
    <source>
        <dbReference type="ARBA" id="ARBA00022598"/>
    </source>
</evidence>
<comment type="cofactor">
    <cofactor evidence="1">
        <name>pantetheine 4'-phosphate</name>
        <dbReference type="ChEBI" id="CHEBI:47942"/>
    </cofactor>
</comment>
<protein>
    <submittedName>
        <fullName evidence="7">Tyrocidine synthase 3</fullName>
    </submittedName>
</protein>
<dbReference type="FunFam" id="3.30.559.30:FF:000001">
    <property type="entry name" value="Non-ribosomal peptide synthetase"/>
    <property type="match status" value="1"/>
</dbReference>
<evidence type="ECO:0000259" key="6">
    <source>
        <dbReference type="PROSITE" id="PS50075"/>
    </source>
</evidence>
<dbReference type="Gene3D" id="3.30.559.30">
    <property type="entry name" value="Nonribosomal peptide synthetase, condensation domain"/>
    <property type="match status" value="4"/>
</dbReference>
<dbReference type="NCBIfam" id="NF003417">
    <property type="entry name" value="PRK04813.1"/>
    <property type="match status" value="4"/>
</dbReference>
<dbReference type="EMBL" id="CP003190">
    <property type="protein sequence ID" value="AGL83959.1"/>
    <property type="molecule type" value="Genomic_DNA"/>
</dbReference>
<dbReference type="CDD" id="cd19531">
    <property type="entry name" value="LCL_NRPS-like"/>
    <property type="match status" value="2"/>
</dbReference>
<dbReference type="FunFam" id="3.40.50.12780:FF:000012">
    <property type="entry name" value="Non-ribosomal peptide synthetase"/>
    <property type="match status" value="3"/>
</dbReference>
<dbReference type="Pfam" id="PF13193">
    <property type="entry name" value="AMP-binding_C"/>
    <property type="match status" value="4"/>
</dbReference>
<evidence type="ECO:0000256" key="2">
    <source>
        <dbReference type="ARBA" id="ARBA00006432"/>
    </source>
</evidence>
<dbReference type="InterPro" id="IPR029058">
    <property type="entry name" value="AB_hydrolase_fold"/>
</dbReference>
<dbReference type="Gene3D" id="3.40.50.1820">
    <property type="entry name" value="alpha/beta hydrolase"/>
    <property type="match status" value="2"/>
</dbReference>
<evidence type="ECO:0000256" key="3">
    <source>
        <dbReference type="ARBA" id="ARBA00022450"/>
    </source>
</evidence>
<feature type="domain" description="Carrier" evidence="6">
    <location>
        <begin position="2105"/>
        <end position="2180"/>
    </location>
</feature>
<dbReference type="eggNOG" id="COG1020">
    <property type="taxonomic scope" value="Bacteria"/>
</dbReference>
<dbReference type="CDD" id="cd05930">
    <property type="entry name" value="A_NRPS"/>
    <property type="match status" value="1"/>
</dbReference>
<dbReference type="PANTHER" id="PTHR45527:SF1">
    <property type="entry name" value="FATTY ACID SYNTHASE"/>
    <property type="match status" value="1"/>
</dbReference>
<dbReference type="InterPro" id="IPR020802">
    <property type="entry name" value="TesA-like"/>
</dbReference>
<dbReference type="InterPro" id="IPR006162">
    <property type="entry name" value="Ppantetheine_attach_site"/>
</dbReference>
<dbReference type="NCBIfam" id="TIGR01733">
    <property type="entry name" value="AA-adenyl-dom"/>
    <property type="match status" value="4"/>
</dbReference>
<dbReference type="InterPro" id="IPR045851">
    <property type="entry name" value="AMP-bd_C_sf"/>
</dbReference>
<dbReference type="Pfam" id="PF00975">
    <property type="entry name" value="Thioesterase"/>
    <property type="match status" value="2"/>
</dbReference>
<dbReference type="PROSITE" id="PS50075">
    <property type="entry name" value="CARRIER"/>
    <property type="match status" value="4"/>
</dbReference>
<dbReference type="SUPFAM" id="SSF53474">
    <property type="entry name" value="alpha/beta-Hydrolases"/>
    <property type="match status" value="2"/>
</dbReference>
<dbReference type="FunFam" id="2.30.38.10:FF:000001">
    <property type="entry name" value="Non-ribosomal peptide synthetase PvdI"/>
    <property type="match status" value="3"/>
</dbReference>
<dbReference type="Gene3D" id="1.10.1200.10">
    <property type="entry name" value="ACP-like"/>
    <property type="match status" value="4"/>
</dbReference>
<dbReference type="SUPFAM" id="SSF56801">
    <property type="entry name" value="Acetyl-CoA synthetase-like"/>
    <property type="match status" value="4"/>
</dbReference>
<dbReference type="Pfam" id="PF18563">
    <property type="entry name" value="TubC_N"/>
    <property type="match status" value="1"/>
</dbReference>
<dbReference type="InterPro" id="IPR000873">
    <property type="entry name" value="AMP-dep_synth/lig_dom"/>
</dbReference>
<dbReference type="PANTHER" id="PTHR45527">
    <property type="entry name" value="NONRIBOSOMAL PEPTIDE SYNTHETASE"/>
    <property type="match status" value="1"/>
</dbReference>
<dbReference type="Pfam" id="PF00550">
    <property type="entry name" value="PP-binding"/>
    <property type="match status" value="4"/>
</dbReference>
<dbReference type="FunFam" id="3.30.300.30:FF:000010">
    <property type="entry name" value="Enterobactin synthetase component F"/>
    <property type="match status" value="4"/>
</dbReference>
<dbReference type="InterPro" id="IPR025110">
    <property type="entry name" value="AMP-bd_C"/>
</dbReference>
<dbReference type="InterPro" id="IPR036736">
    <property type="entry name" value="ACP-like_sf"/>
</dbReference>
<feature type="domain" description="Carrier" evidence="6">
    <location>
        <begin position="3165"/>
        <end position="3239"/>
    </location>
</feature>
<sequence length="4901" mass="535551">MSVIELLATLKEKDVQLVLKDDQLVVQGNKQALSEPQLLARLREHKPELIELIRAGQYSPSKAGQVQVPANGITPGISRITPAMLPLANLDQEAIERIVASVPGGVANVQDIYPLAPLQEGILYHHVSAQQGDPYVMQAQFAFASEERLEAFAEALRGVIARHDILRTAVLWDGLEQPMQVVWREAGLELQEVETDPAAGEVLAQLHARFDARHYRLDVSQAPLLRLVHARDEAGQRIVAMLLFHHMALDHSALDVVRHEMQAFLSGQAERLGPAMPFRNYVAQARLGISEQEHEAFFRQMLGDIDEPTLPYGLQDVQGDGRAIEECTQALPTELSQRLRTRARLAGVSAASLFHLAWGRVLGTLAGKHKVVFGTVLMGRLQGAEATERALGIFINTLPFRLDVDSQGLGEALKATHARLTTLLRHEHAALALAQRCSGVSAPTPLFSALLNYRHSAAGASAAAQAAWAGISTLSSEERTNYPLTLSVDDLGQDFSLTLLASTQVDPRRILGYLLCTLENLAQALEQTPQLALEQLPILPVAEREQVLEGFNRSAVDYPPGQAIHGRIEAQAQRTPDALAACYQGRSLSYAELNRQANVLARQLRGLGVQPDDRVAIVARRSLETVVGLLAILKAGACYVPIDPAHPAERLNYLLQDCGPRAVLTQAELLGRLPALAVPVIELNQRLWLDQTADNTQVPGLSAANLAYVIYTSGSTGLPKGVMVEHRTLGNLVDWHCQAFDLRPGSQASCLAGFGFDAMAWEVWPALCVGATLHLAPAQDGSEDLDALLAWWRAQPLDVSFLPTPVAEYTFSQEQGHPSLRTLLIGGDRLRQFSHDQGFALVNNYGPTEATVVASSGPIHAGGELDIGRPVANARIYLLDSQQRPVPIGVAGELYVGGAGVARGYLNRPQLTAERFLDDPFSDQPGARMYRSGDLARWLADGRIDYLGRNDDQVKIRGVRIELGEIETRLCQFPGIQEAVLLAREDQPGNPRLVAYFTQQQDVALDVAQLRAHLLAQLPDYMVPVAYVRLDALPLTANGKLDRKALPAPDQAALFGREYQAPQGATETTLAAIWQEVLHLPRVGRQDHFFELGGHSLLAMRMVSQVRQRLGVELALGELFANAELSAVAAVLERAGRSHLPEIFPAVQDHDLPLSFAQQRLWFLAQMDGAASAYNIPIGLGLRGQLDRSALRQALQAIVSRHATLRSRFVRVEDQPQVLIGPLDSALDLHEEDLRQAPLTLAGRVRAEAAQAFDLEQGPVIRARLLALADDHHVLLLTLHHIVADGWSMGVLTRELVALYEAFSQGRPDPLAPLAVQYSDFALWQRRWLSGEVLQQQSDYWRQALAGAPSLLMLPTDRPRPQQQDFSGGSIELLLDRALSDQLKALSQRHGCTLYMTLLAGWGLLLSRLSGQDDLLIGSPVANRMRAEVEGLIGLFVNTLALRLDLDPGQSVSGLLAQVRARSLEAQGHQDLPFEQVVEIVRPQRSLSHSPLFQVVLTWVDNFAQDLQLGDLKLEGVAGASAVAKFDLTLSLGESQGQIRGTLDYATALFDEATVQRYAAYLVQVLRAMVADDQQCLAQVQWLDETERRQLLEDFNASAVDYLRGRTLAQRFEAFAARQPESTALQMGAQRLSYGQLNARANQLAWHLRELGVGPDQRVAICVERGPGMVIGLLGILKAGGAYVPIDPGHPAERIAYLLQDSAPLALLVQGSTRALVGQPAMVRVDLDQPEWQARPEGNLQVPGMSCAHLAYVIYTSGSTGLPKGVMVEHASLENLLDWHCQAFDLGPGRHASSVAGFGFDAMAWELWPTLCGGATLHLPPAGIGHQDLDQLLHWWQAQPLDLSFLPTPVAEYAFSQGLGHPTLRTLLIGGDRLRQFSQEPSFAVVNNYGPTETTVVASSGRLLAGGPLDIGRPIANARIYLLDPQQRPVPIGVAGELYVGGAGVARGYLNRPELTAERFLEDPFSTVPGARMYRSGDLARWRADGRIDYLGRNDDQVKVRGVRIELGEIETCLNRLPGIREAVLLAREDQPGQTRLVAYFSATPGAEPSPAELRRRLLEQLPEYMVPAAYVHLAALPLTANGKLDRRALPQPPLEALLSRDYVAPEGDSEIVLAQIWSELLQVERVGRHDHFFELGGHSLLAMRMLSQVRQRLGVELALGELFANAELCAVAAALARAERSSLPDLLPAPRNQPLALSFAQQRLWFLAQMEGANTAYNIPIGLRLRGPLDGAALQQALERIVARHETLRSRFAQYGDEAQVLIAPAESGLELLLENLRGHPQASDALQALVQGEASAPFDLQRGPLIRGRLVSLADDHHVLLLTLHHIVSDGWSMGVLTRELVALYQAFSRGLPDPLAPLAVQYSDFAHWQRHWLSGAVLEQQAQYWRQALEGAPPLLMLPTDRPRPAQQDYAGSSVEVRLDAQLTAGLRALSQRHGTTLYMTLMGAWALLLGRLSGQAEVVIGTPVANRMRAEVEGLIGLFVNTLALRLDLEAAPRVQALLAQVRARTLEAQAHQHLPFEQVVEILRPLRSLSHSPLFQTLFTWQNGDGPQLELGDLQLEGIHEASHFAKFDLSLSLGEVQDRIEGSLEYATALFDETTMLRYAGYLQRVLQAMVADEQMLLAQVPLLDAAEREQLLHGFNATARDYPLEQTLHGLFETQVLRNPEAIAVQAGEQQLSYRELNQQANQLAGHLLHLGVGPDSRVAICVERGLPMVVGLLGILKAGGAYVPIDPGYPAERIAYMLDDSAPQALLADSATRPLLGNLALPLVDLDQPQWHRQPRVNPRLNGLTPSHLAYVIYTSGSTGRPKGAMNEHRAVVNRLLWMQEQYRLTAEDAVLQKTPFSFDVSVWEFFWPLFTGARLVMARPDGHKDPAYLRQVIREQGISTLHFVPSMLDVFLAYGDTRECAGLRQVMCSGEALPGSLVRRFKQQLPQVALHNLYGPTEAAVDVTAWDCAGPLAQTPDNTPIGKPIANTRIYLLDGQMQPVPRGVVGELYIGGVQVARGYLNREQLSAERFLKDPFSQEPGARLYRTGDLARYLADGTIEYLGRNDDQVKIRGLRIELGEIQARLTQLEGVKEAVVLAREDVPGDQRLVAYYTTVAGQPALAVEQLRRALLEHLPEFMVPALFMHLAALPLSPNGKLERKALPAPGLEAAQVREYEAPVGDTEILLAQLWAELLKVERVGRHDHFFELGGHSLLAVSLIGRMRRAGLSADVRVLFGQPTLAALAAAVGRGREVQVPANLIYRDCPRITPDLLPLLALDQAAIDRVVATVPGGTANVQDIYPLAPLQAGILFHHLAAGAGDPYVLQAQFAFASTERLQAFAQALQGVIERNDILRSAVLWEGLAQPLQVVWRQAPLCCEEIALEPGDGEVLGQLQARFDSRRYRLDIAQAPLLRLVHAADPVNQRVVALLLFHHLVMDHVALEVLQHELQAFLLGQQQRLGEAVPYRNYVAQARLGIGEAEHEAFFRQMLGDIDQPTLPLGLQEVPGGSAELSEARQPLDRLLSRRLRLQARQLGVSAASLMHLAWGRVLGSLAGQQQVVFGTVLLGRMQGGEGAERALGVFINTLPLRVDLGELPVREALLATHERLAQLLGHEQAPLALVQRCSGVEPGTPLFSSLLNYRHSAPAANQAGQAGSAWEGMQLLNAQERSNYPLTLSIDDLGDGFMLTAVAAGIDARRICDYLHGTLEQLLLALEQQPEQAIGQVPVLPQAERRQVLEGFNDTVRDYPREQALHQCFEEQVLARPQQVAAVQGAEQLSYIQLNTRANQLAQHLLQLGVQPGDHVALLLPRSLDLLVSQLAVSKCGAAYVPLDVNAPAERLGFMLADSGAPVLLSHSERVLEAAVQRVDLDRLRFDRLAGHNPNLALSSEAVAYVMYTSGSTGAPKGVRVPHRAITRLVINNGYADFNPEDRVAFASNPAFDASTLEVWGPLLNGGRVVVVDHATLLDPHAFGSLLERTGVSLLFLTTSLFNQYVQLVPQAFKGLRMLLCGGERADATAFRRIQAELPHLRLVNGYGPTETTTFAVTHEPGELAADADSVPIGRPLSNTRVYVLDALGQPLPVGVVGELYIGGDGVALGYLNRPDLSAQKFLIDPFHQQTQGTAAPALMYRTGDLGRWLENGLLECIGRNDEQVKIRGLRIEPGEIQAQLARFPGLRDGVVVVREDSPGDKRLVAYYTLHEHTPAPDAEQLRSHLQQQLPDYMVPLAYVHLQALPLTRNGKLDRRALPAPGSAAQLAQAYAAPQGALEQALAGHWAAVLKLEQVGRHDHFFEQGGHSLSAIQLLNRLQQAAFDVTLAELFQHATVAAMARLLSERTAAPRSTELIPVRTGGSGPALFLVHEFTGLDVYFPALGQHLEGDFPIYGLPGVAVGEPQLRTLECLATRLVDVMRKAQPQGPYRLAGWSFGGVLAYEIAQQLLGLDQEVEFLGLIDSYVPRLTDQGKARWSGEHAHKRHLLLQCRAYWSAQGAAGVQPLAHLEQLEALLEPLDFADLLQRCRDQGLLFEQLATAPPQALGHYLDREVAHGHALAHYRVHPLGMPVHLFCAAERPTELSRRSPTLGWGEILPAGELHCISVPGDHLSMMKAPHIQALGHALGQALAAARAKGAVSAAPHQPLLRIQSGRPGHTPIFCVPGAGDSITGFIGLSEALGAEWPILGLQARGLDGCGVPHGQVEVAARHYLEAITAEYPDGPLHLIGHSFGGWVAFEMAGALQAAGREVVSLTLIDSEAPGGNGALGRPYTTTAALWRLIESMQLAAGQDMGIDPERFAAEDDGMQMHLLHAGMVRVGLLSPRADPRAMHGPARTFASALRTRYQPRRPYQGKVRLVLADDPSLDAAGNRREQQGMVQGWRRQAAHLQVWYGPGNHFSLLKAPNVYHLAAWWHDGLALPQGEVMS</sequence>
<dbReference type="GO" id="GO:0072330">
    <property type="term" value="P:monocarboxylic acid biosynthetic process"/>
    <property type="evidence" value="ECO:0007669"/>
    <property type="project" value="UniProtKB-ARBA"/>
</dbReference>
<dbReference type="InterPro" id="IPR001031">
    <property type="entry name" value="Thioesterase"/>
</dbReference>
<dbReference type="Gene3D" id="2.30.38.10">
    <property type="entry name" value="Luciferase, Domain 3"/>
    <property type="match status" value="4"/>
</dbReference>
<dbReference type="HOGENOM" id="CLU_000022_0_13_6"/>
<dbReference type="PROSITE" id="PS00012">
    <property type="entry name" value="PHOSPHOPANTETHEINE"/>
    <property type="match status" value="2"/>
</dbReference>
<evidence type="ECO:0000256" key="1">
    <source>
        <dbReference type="ARBA" id="ARBA00001957"/>
    </source>
</evidence>
<keyword evidence="3" id="KW-0596">Phosphopantetheine</keyword>
<dbReference type="Gene3D" id="3.30.559.10">
    <property type="entry name" value="Chloramphenicol acetyltransferase-like domain"/>
    <property type="match status" value="4"/>
</dbReference>
<evidence type="ECO:0000313" key="8">
    <source>
        <dbReference type="Proteomes" id="UP000013940"/>
    </source>
</evidence>
<dbReference type="GO" id="GO:0016874">
    <property type="term" value="F:ligase activity"/>
    <property type="evidence" value="ECO:0007669"/>
    <property type="project" value="UniProtKB-KW"/>
</dbReference>
<dbReference type="RefSeq" id="WP_015634935.1">
    <property type="nucleotide sequence ID" value="NC_021237.1"/>
</dbReference>
<dbReference type="FunFam" id="3.30.559.10:FF:000064">
    <property type="entry name" value="Non-ribosomal peptide synthetase OfaC"/>
    <property type="match status" value="2"/>
</dbReference>
<dbReference type="InterPro" id="IPR041464">
    <property type="entry name" value="TubC_N"/>
</dbReference>
<dbReference type="GO" id="GO:0005737">
    <property type="term" value="C:cytoplasm"/>
    <property type="evidence" value="ECO:0007669"/>
    <property type="project" value="TreeGrafter"/>
</dbReference>
<dbReference type="CDD" id="cd19544">
    <property type="entry name" value="E-C_NRPS"/>
    <property type="match status" value="2"/>
</dbReference>
<dbReference type="Proteomes" id="UP000013940">
    <property type="component" value="Chromosome"/>
</dbReference>
<dbReference type="InterPro" id="IPR020806">
    <property type="entry name" value="PKS_PP-bd"/>
</dbReference>
<dbReference type="FunFam" id="3.30.559.10:FF:000012">
    <property type="entry name" value="Non-ribosomal peptide synthetase"/>
    <property type="match status" value="2"/>
</dbReference>
<dbReference type="CDD" id="cd17651">
    <property type="entry name" value="A_NRPS_VisG_like"/>
    <property type="match status" value="2"/>
</dbReference>
<dbReference type="GO" id="GO:0043041">
    <property type="term" value="P:amino acid activation for nonribosomal peptide biosynthetic process"/>
    <property type="evidence" value="ECO:0007669"/>
    <property type="project" value="TreeGrafter"/>
</dbReference>
<dbReference type="SMART" id="SM00823">
    <property type="entry name" value="PKS_PP"/>
    <property type="match status" value="4"/>
</dbReference>
<feature type="domain" description="Carrier" evidence="6">
    <location>
        <begin position="4248"/>
        <end position="4322"/>
    </location>
</feature>
<dbReference type="SUPFAM" id="SSF47336">
    <property type="entry name" value="ACP-like"/>
    <property type="match status" value="4"/>
</dbReference>
<dbReference type="Pfam" id="PF00501">
    <property type="entry name" value="AMP-binding"/>
    <property type="match status" value="4"/>
</dbReference>
<dbReference type="FunFam" id="3.40.50.980:FF:000002">
    <property type="entry name" value="Enterobactin synthetase component F"/>
    <property type="match status" value="2"/>
</dbReference>
<dbReference type="FunFam" id="3.30.559.30:FF:000028">
    <property type="entry name" value="Non-ribosomal peptide synthetase OfaC"/>
    <property type="match status" value="2"/>
</dbReference>
<dbReference type="GO" id="GO:0031177">
    <property type="term" value="F:phosphopantetheine binding"/>
    <property type="evidence" value="ECO:0007669"/>
    <property type="project" value="InterPro"/>
</dbReference>
<dbReference type="GO" id="GO:0044550">
    <property type="term" value="P:secondary metabolite biosynthetic process"/>
    <property type="evidence" value="ECO:0007669"/>
    <property type="project" value="UniProtKB-ARBA"/>
</dbReference>
<dbReference type="FunFam" id="1.10.1200.10:FF:000016">
    <property type="entry name" value="Non-ribosomal peptide synthase"/>
    <property type="match status" value="1"/>
</dbReference>
<dbReference type="FunFam" id="3.40.50.980:FF:000001">
    <property type="entry name" value="Non-ribosomal peptide synthetase"/>
    <property type="match status" value="4"/>
</dbReference>
<dbReference type="FunFam" id="1.10.1200.10:FF:000005">
    <property type="entry name" value="Nonribosomal peptide synthetase 1"/>
    <property type="match status" value="3"/>
</dbReference>
<dbReference type="InterPro" id="IPR020845">
    <property type="entry name" value="AMP-binding_CS"/>
</dbReference>
<keyword evidence="4" id="KW-0597">Phosphoprotein</keyword>
<dbReference type="Gene3D" id="3.30.300.30">
    <property type="match status" value="4"/>
</dbReference>
<dbReference type="SMART" id="SM00824">
    <property type="entry name" value="PKS_TE"/>
    <property type="match status" value="1"/>
</dbReference>
<dbReference type="InterPro" id="IPR001242">
    <property type="entry name" value="Condensation_dom"/>
</dbReference>
<evidence type="ECO:0000256" key="4">
    <source>
        <dbReference type="ARBA" id="ARBA00022553"/>
    </source>
</evidence>
<organism evidence="7 8">
    <name type="scientific">Pseudomonas protegens (strain DSM 19095 / LMG 27888 / CFBP 6595 / CHA0)</name>
    <dbReference type="NCBI Taxonomy" id="1124983"/>
    <lineage>
        <taxon>Bacteria</taxon>
        <taxon>Pseudomonadati</taxon>
        <taxon>Pseudomonadota</taxon>
        <taxon>Gammaproteobacteria</taxon>
        <taxon>Pseudomonadales</taxon>
        <taxon>Pseudomonadaceae</taxon>
        <taxon>Pseudomonas</taxon>
    </lineage>
</organism>